<comment type="caution">
    <text evidence="9">The sequence shown here is derived from an EMBL/GenBank/DDBJ whole genome shotgun (WGS) entry which is preliminary data.</text>
</comment>
<feature type="non-terminal residue" evidence="9">
    <location>
        <position position="431"/>
    </location>
</feature>
<dbReference type="InterPro" id="IPR001078">
    <property type="entry name" value="2-oxoacid_DH_actylTfrase"/>
</dbReference>
<dbReference type="InterPro" id="IPR003016">
    <property type="entry name" value="2-oxoA_DH_lipoyl-BS"/>
</dbReference>
<keyword evidence="3 5" id="KW-0450">Lipoyl</keyword>
<dbReference type="SUPFAM" id="SSF52777">
    <property type="entry name" value="CoA-dependent acyltransferases"/>
    <property type="match status" value="1"/>
</dbReference>
<protein>
    <recommendedName>
        <fullName evidence="5">Dihydrolipoamide acetyltransferase component of pyruvate dehydrogenase complex</fullName>
        <ecNumber evidence="5">2.3.1.-</ecNumber>
    </recommendedName>
</protein>
<dbReference type="EMBL" id="WBMU01001068">
    <property type="protein sequence ID" value="NXC69688.1"/>
    <property type="molecule type" value="Genomic_DNA"/>
</dbReference>
<evidence type="ECO:0000256" key="2">
    <source>
        <dbReference type="ARBA" id="ARBA00007317"/>
    </source>
</evidence>
<evidence type="ECO:0000313" key="10">
    <source>
        <dbReference type="Proteomes" id="UP000657035"/>
    </source>
</evidence>
<evidence type="ECO:0000256" key="1">
    <source>
        <dbReference type="ARBA" id="ARBA00004305"/>
    </source>
</evidence>
<feature type="region of interest" description="Disordered" evidence="6">
    <location>
        <begin position="173"/>
        <end position="201"/>
    </location>
</feature>
<dbReference type="InterPro" id="IPR023213">
    <property type="entry name" value="CAT-like_dom_sf"/>
</dbReference>
<dbReference type="Gene3D" id="3.30.559.10">
    <property type="entry name" value="Chloramphenicol acetyltransferase-like domain"/>
    <property type="match status" value="1"/>
</dbReference>
<keyword evidence="5" id="KW-0012">Acyltransferase</keyword>
<name>A0A851PMD7_ANHAN</name>
<evidence type="ECO:0000256" key="3">
    <source>
        <dbReference type="ARBA" id="ARBA00022823"/>
    </source>
</evidence>
<evidence type="ECO:0000256" key="6">
    <source>
        <dbReference type="SAM" id="MobiDB-lite"/>
    </source>
</evidence>
<dbReference type="InterPro" id="IPR011053">
    <property type="entry name" value="Single_hybrid_motif"/>
</dbReference>
<evidence type="ECO:0000256" key="5">
    <source>
        <dbReference type="RuleBase" id="RU003423"/>
    </source>
</evidence>
<evidence type="ECO:0000256" key="4">
    <source>
        <dbReference type="ARBA" id="ARBA00022946"/>
    </source>
</evidence>
<feature type="compositionally biased region" description="Low complexity" evidence="6">
    <location>
        <begin position="107"/>
        <end position="116"/>
    </location>
</feature>
<dbReference type="AlphaFoldDB" id="A0A851PMD7"/>
<dbReference type="InterPro" id="IPR045257">
    <property type="entry name" value="E2/Pdx1"/>
</dbReference>
<accession>A0A851PMD7</accession>
<dbReference type="Gene3D" id="4.10.320.10">
    <property type="entry name" value="E3-binding domain"/>
    <property type="match status" value="1"/>
</dbReference>
<keyword evidence="5" id="KW-0808">Transferase</keyword>
<dbReference type="CDD" id="cd06849">
    <property type="entry name" value="lipoyl_domain"/>
    <property type="match status" value="1"/>
</dbReference>
<evidence type="ECO:0000259" key="8">
    <source>
        <dbReference type="PROSITE" id="PS51826"/>
    </source>
</evidence>
<proteinExistence type="inferred from homology"/>
<dbReference type="SUPFAM" id="SSF51230">
    <property type="entry name" value="Single hybrid motif"/>
    <property type="match status" value="1"/>
</dbReference>
<dbReference type="PANTHER" id="PTHR23151:SF90">
    <property type="entry name" value="DIHYDROLIPOYLLYSINE-RESIDUE ACETYLTRANSFERASE COMPONENT OF PYRUVATE DEHYDROGENASE COMPLEX, MITOCHONDRIAL-RELATED"/>
    <property type="match status" value="1"/>
</dbReference>
<dbReference type="PROSITE" id="PS51826">
    <property type="entry name" value="PSBD"/>
    <property type="match status" value="1"/>
</dbReference>
<dbReference type="GO" id="GO:0045254">
    <property type="term" value="C:pyruvate dehydrogenase complex"/>
    <property type="evidence" value="ECO:0007669"/>
    <property type="project" value="InterPro"/>
</dbReference>
<gene>
    <name evidence="9" type="primary">Pdhx</name>
    <name evidence="9" type="ORF">ANHANH_R09435</name>
</gene>
<comment type="subcellular location">
    <subcellularLocation>
        <location evidence="1">Mitochondrion matrix</location>
    </subcellularLocation>
</comment>
<dbReference type="PROSITE" id="PS00189">
    <property type="entry name" value="LIPOYL"/>
    <property type="match status" value="1"/>
</dbReference>
<feature type="domain" description="Lipoyl-binding" evidence="7">
    <location>
        <begin position="4"/>
        <end position="80"/>
    </location>
</feature>
<evidence type="ECO:0000259" key="7">
    <source>
        <dbReference type="PROSITE" id="PS50968"/>
    </source>
</evidence>
<feature type="domain" description="Peripheral subunit-binding (PSBD)" evidence="8">
    <location>
        <begin position="133"/>
        <end position="170"/>
    </location>
</feature>
<keyword evidence="10" id="KW-1185">Reference proteome</keyword>
<dbReference type="InterPro" id="IPR000089">
    <property type="entry name" value="Biotin_lipoyl"/>
</dbReference>
<organism evidence="9 10">
    <name type="scientific">Anhinga anhinga</name>
    <name type="common">Anhinga</name>
    <name type="synonym">Plotus anhinga</name>
    <dbReference type="NCBI Taxonomy" id="56067"/>
    <lineage>
        <taxon>Eukaryota</taxon>
        <taxon>Metazoa</taxon>
        <taxon>Chordata</taxon>
        <taxon>Craniata</taxon>
        <taxon>Vertebrata</taxon>
        <taxon>Euteleostomi</taxon>
        <taxon>Archelosauria</taxon>
        <taxon>Archosauria</taxon>
        <taxon>Dinosauria</taxon>
        <taxon>Saurischia</taxon>
        <taxon>Theropoda</taxon>
        <taxon>Coelurosauria</taxon>
        <taxon>Aves</taxon>
        <taxon>Neognathae</taxon>
        <taxon>Neoaves</taxon>
        <taxon>Aequornithes</taxon>
        <taxon>Suliformes</taxon>
        <taxon>Anhingidae</taxon>
        <taxon>Anhinga</taxon>
    </lineage>
</organism>
<dbReference type="FunFam" id="2.40.50.100:FF:000010">
    <property type="entry name" value="Acetyltransferase component of pyruvate dehydrogenase complex"/>
    <property type="match status" value="1"/>
</dbReference>
<evidence type="ECO:0000313" key="9">
    <source>
        <dbReference type="EMBL" id="NXC69688.1"/>
    </source>
</evidence>
<dbReference type="InterPro" id="IPR036625">
    <property type="entry name" value="E3-bd_dom_sf"/>
</dbReference>
<dbReference type="Proteomes" id="UP000657035">
    <property type="component" value="Unassembled WGS sequence"/>
</dbReference>
<dbReference type="EC" id="2.3.1.-" evidence="5"/>
<sequence length="431" mass="45550">GTPGIKVLMPALSPTMEEGNIVKWLKKEGETVSAGDALCEIETDKAVVTMESSDDGILAKILVEEGTKNVRLGSLIGLLVEEGQDWKQVEIPADGSVPSSQAPPAPALTSTPAGPSVSVPPKLEYQPGKLQVRLSPAARNILETHGLDPSNITPSGPRGIFTKEDALKLLQEKQKGKPSELKPVVSPAPPQPAAGLSVSQATAVTPAYPRPAVPPVSTPGQPAAMGTFTEIPASNIRRVIAKRLAESKTTIPHAYAAADCDIDAILKLRKELAKDDIKVSVNDFIIKATAVTLKQMPDVNVTWDGEACRQLQSIDISIAVATDRGLITPIIKDVAAKGIKEIAASAKALAKKARDGKLLPEEYQGGSFSISNLGMFGVNDFTAVINPPQAQHQLMTVTLSSDGRVVDDELASKFLETLKANIENPVRLALC</sequence>
<keyword evidence="4" id="KW-0809">Transit peptide</keyword>
<dbReference type="SUPFAM" id="SSF47005">
    <property type="entry name" value="Peripheral subunit-binding domain of 2-oxo acid dehydrogenase complex"/>
    <property type="match status" value="1"/>
</dbReference>
<dbReference type="PANTHER" id="PTHR23151">
    <property type="entry name" value="DIHYDROLIPOAMIDE ACETYL/SUCCINYL-TRANSFERASE-RELATED"/>
    <property type="match status" value="1"/>
</dbReference>
<dbReference type="Pfam" id="PF00198">
    <property type="entry name" value="2-oxoacid_dh"/>
    <property type="match status" value="2"/>
</dbReference>
<dbReference type="OrthoDB" id="537444at2759"/>
<feature type="non-terminal residue" evidence="9">
    <location>
        <position position="1"/>
    </location>
</feature>
<dbReference type="Pfam" id="PF00364">
    <property type="entry name" value="Biotin_lipoyl"/>
    <property type="match status" value="1"/>
</dbReference>
<dbReference type="InterPro" id="IPR004167">
    <property type="entry name" value="PSBD"/>
</dbReference>
<dbReference type="GO" id="GO:0006086">
    <property type="term" value="P:pyruvate decarboxylation to acetyl-CoA"/>
    <property type="evidence" value="ECO:0007669"/>
    <property type="project" value="InterPro"/>
</dbReference>
<reference evidence="9" key="1">
    <citation type="submission" date="2019-09" db="EMBL/GenBank/DDBJ databases">
        <title>Bird 10,000 Genomes (B10K) Project - Family phase.</title>
        <authorList>
            <person name="Zhang G."/>
        </authorList>
    </citation>
    <scope>NUCLEOTIDE SEQUENCE</scope>
    <source>
        <strain evidence="9">B10K-CU-031-38</strain>
    </source>
</reference>
<comment type="similarity">
    <text evidence="2 5">Belongs to the 2-oxoacid dehydrogenase family.</text>
</comment>
<dbReference type="PROSITE" id="PS50968">
    <property type="entry name" value="BIOTINYL_LIPOYL"/>
    <property type="match status" value="1"/>
</dbReference>
<comment type="cofactor">
    <cofactor evidence="5">
        <name>(R)-lipoate</name>
        <dbReference type="ChEBI" id="CHEBI:83088"/>
    </cofactor>
</comment>
<dbReference type="GO" id="GO:0016746">
    <property type="term" value="F:acyltransferase activity"/>
    <property type="evidence" value="ECO:0007669"/>
    <property type="project" value="UniProtKB-KW"/>
</dbReference>
<dbReference type="Pfam" id="PF02817">
    <property type="entry name" value="E3_binding"/>
    <property type="match status" value="1"/>
</dbReference>
<dbReference type="GO" id="GO:0005759">
    <property type="term" value="C:mitochondrial matrix"/>
    <property type="evidence" value="ECO:0007669"/>
    <property type="project" value="UniProtKB-SubCell"/>
</dbReference>
<feature type="region of interest" description="Disordered" evidence="6">
    <location>
        <begin position="93"/>
        <end position="124"/>
    </location>
</feature>
<dbReference type="Gene3D" id="2.40.50.100">
    <property type="match status" value="1"/>
</dbReference>